<keyword evidence="3" id="KW-1185">Reference proteome</keyword>
<gene>
    <name evidence="2" type="ORF">ACFPJ6_16265</name>
</gene>
<comment type="caution">
    <text evidence="2">The sequence shown here is derived from an EMBL/GenBank/DDBJ whole genome shotgun (WGS) entry which is preliminary data.</text>
</comment>
<dbReference type="Proteomes" id="UP001596122">
    <property type="component" value="Unassembled WGS sequence"/>
</dbReference>
<feature type="transmembrane region" description="Helical" evidence="1">
    <location>
        <begin position="36"/>
        <end position="56"/>
    </location>
</feature>
<feature type="transmembrane region" description="Helical" evidence="1">
    <location>
        <begin position="95"/>
        <end position="111"/>
    </location>
</feature>
<sequence>MFGVLALDLVAGYPSGDLVRDPATVTGARWWTGDAAMLNATAWGIAAALGTFVAHLRPDHRRGLLLFAVLSAALMVDDTLQTKELVARVEIPEEVVLAGYAVVALVTAWLLRPARTGAGGWCLLAAGGLIGLSVVADVLRGESAPSLVLLELAPLFVGTAVWACVPVLVHAAPSEGGPILDGNVSPPSPQEP</sequence>
<reference evidence="3" key="1">
    <citation type="journal article" date="2019" name="Int. J. Syst. Evol. Microbiol.">
        <title>The Global Catalogue of Microorganisms (GCM) 10K type strain sequencing project: providing services to taxonomists for standard genome sequencing and annotation.</title>
        <authorList>
            <consortium name="The Broad Institute Genomics Platform"/>
            <consortium name="The Broad Institute Genome Sequencing Center for Infectious Disease"/>
            <person name="Wu L."/>
            <person name="Ma J."/>
        </authorList>
    </citation>
    <scope>NUCLEOTIDE SEQUENCE [LARGE SCALE GENOMIC DNA]</scope>
    <source>
        <strain evidence="3">CCUG 43114</strain>
    </source>
</reference>
<dbReference type="RefSeq" id="WP_340266143.1">
    <property type="nucleotide sequence ID" value="NZ_JBBEOG010000001.1"/>
</dbReference>
<feature type="transmembrane region" description="Helical" evidence="1">
    <location>
        <begin position="148"/>
        <end position="169"/>
    </location>
</feature>
<keyword evidence="1" id="KW-0472">Membrane</keyword>
<feature type="transmembrane region" description="Helical" evidence="1">
    <location>
        <begin position="118"/>
        <end position="136"/>
    </location>
</feature>
<evidence type="ECO:0000313" key="3">
    <source>
        <dbReference type="Proteomes" id="UP001596122"/>
    </source>
</evidence>
<evidence type="ECO:0000256" key="1">
    <source>
        <dbReference type="SAM" id="Phobius"/>
    </source>
</evidence>
<name>A0ABW0GSV9_9MICO</name>
<keyword evidence="1" id="KW-1133">Transmembrane helix</keyword>
<feature type="transmembrane region" description="Helical" evidence="1">
    <location>
        <begin position="63"/>
        <end position="80"/>
    </location>
</feature>
<dbReference type="EMBL" id="JBHSLD010000023">
    <property type="protein sequence ID" value="MFC5382320.1"/>
    <property type="molecule type" value="Genomic_DNA"/>
</dbReference>
<proteinExistence type="predicted"/>
<keyword evidence="1" id="KW-0812">Transmembrane</keyword>
<accession>A0ABW0GSV9</accession>
<evidence type="ECO:0008006" key="4">
    <source>
        <dbReference type="Google" id="ProtNLM"/>
    </source>
</evidence>
<protein>
    <recommendedName>
        <fullName evidence="4">DUF998 domain-containing protein</fullName>
    </recommendedName>
</protein>
<organism evidence="2 3">
    <name type="scientific">Aquipuribacter nitratireducens</name>
    <dbReference type="NCBI Taxonomy" id="650104"/>
    <lineage>
        <taxon>Bacteria</taxon>
        <taxon>Bacillati</taxon>
        <taxon>Actinomycetota</taxon>
        <taxon>Actinomycetes</taxon>
        <taxon>Micrococcales</taxon>
        <taxon>Intrasporangiaceae</taxon>
        <taxon>Aquipuribacter</taxon>
    </lineage>
</organism>
<evidence type="ECO:0000313" key="2">
    <source>
        <dbReference type="EMBL" id="MFC5382320.1"/>
    </source>
</evidence>